<organism evidence="1">
    <name type="scientific">Myoviridae sp. ctWaE18</name>
    <dbReference type="NCBI Taxonomy" id="2826662"/>
    <lineage>
        <taxon>Viruses</taxon>
        <taxon>Duplodnaviria</taxon>
        <taxon>Heunggongvirae</taxon>
        <taxon>Uroviricota</taxon>
        <taxon>Caudoviricetes</taxon>
    </lineage>
</organism>
<accession>A0A8S5MXY8</accession>
<sequence length="31" mass="3971">MIYIWILKIEWRGFLQGNFRIHQIQFLIYDD</sequence>
<protein>
    <submittedName>
        <fullName evidence="1">Uncharacterized protein</fullName>
    </submittedName>
</protein>
<evidence type="ECO:0000313" key="1">
    <source>
        <dbReference type="EMBL" id="DAD87076.1"/>
    </source>
</evidence>
<name>A0A8S5MXY8_9CAUD</name>
<dbReference type="EMBL" id="BK015013">
    <property type="protein sequence ID" value="DAD87076.1"/>
    <property type="molecule type" value="Genomic_DNA"/>
</dbReference>
<reference evidence="1" key="1">
    <citation type="journal article" date="2021" name="Proc. Natl. Acad. Sci. U.S.A.">
        <title>A Catalog of Tens of Thousands of Viruses from Human Metagenomes Reveals Hidden Associations with Chronic Diseases.</title>
        <authorList>
            <person name="Tisza M.J."/>
            <person name="Buck C.B."/>
        </authorList>
    </citation>
    <scope>NUCLEOTIDE SEQUENCE</scope>
    <source>
        <strain evidence="1">CtWaE18</strain>
    </source>
</reference>
<proteinExistence type="predicted"/>